<dbReference type="Proteomes" id="UP001346149">
    <property type="component" value="Unassembled WGS sequence"/>
</dbReference>
<feature type="compositionally biased region" description="Basic and acidic residues" evidence="1">
    <location>
        <begin position="1"/>
        <end position="11"/>
    </location>
</feature>
<comment type="caution">
    <text evidence="2">The sequence shown here is derived from an EMBL/GenBank/DDBJ whole genome shotgun (WGS) entry which is preliminary data.</text>
</comment>
<feature type="compositionally biased region" description="Low complexity" evidence="1">
    <location>
        <begin position="35"/>
        <end position="54"/>
    </location>
</feature>
<accession>A0AAN7RNF6</accession>
<feature type="region of interest" description="Disordered" evidence="1">
    <location>
        <begin position="1"/>
        <end position="54"/>
    </location>
</feature>
<evidence type="ECO:0000256" key="1">
    <source>
        <dbReference type="SAM" id="MobiDB-lite"/>
    </source>
</evidence>
<reference evidence="2 3" key="1">
    <citation type="journal article" date="2023" name="Hortic Res">
        <title>Pangenome of water caltrop reveals structural variations and asymmetric subgenome divergence after allopolyploidization.</title>
        <authorList>
            <person name="Zhang X."/>
            <person name="Chen Y."/>
            <person name="Wang L."/>
            <person name="Yuan Y."/>
            <person name="Fang M."/>
            <person name="Shi L."/>
            <person name="Lu R."/>
            <person name="Comes H.P."/>
            <person name="Ma Y."/>
            <person name="Chen Y."/>
            <person name="Huang G."/>
            <person name="Zhou Y."/>
            <person name="Zheng Z."/>
            <person name="Qiu Y."/>
        </authorList>
    </citation>
    <scope>NUCLEOTIDE SEQUENCE [LARGE SCALE GENOMIC DNA]</scope>
    <source>
        <strain evidence="2">F231</strain>
    </source>
</reference>
<feature type="region of interest" description="Disordered" evidence="1">
    <location>
        <begin position="74"/>
        <end position="93"/>
    </location>
</feature>
<evidence type="ECO:0000313" key="3">
    <source>
        <dbReference type="Proteomes" id="UP001346149"/>
    </source>
</evidence>
<proteinExistence type="predicted"/>
<sequence>MVREGRQEKGDSRRRRVHDGHGHGSRAGGSSGVYGSDAAGAPASASAAAGSSSVSGRYYGHSCFLGLHPIRWLRTHGRRPLARDRSRRGPATQ</sequence>
<dbReference type="EMBL" id="JAXQNO010000002">
    <property type="protein sequence ID" value="KAK4802758.1"/>
    <property type="molecule type" value="Genomic_DNA"/>
</dbReference>
<keyword evidence="3" id="KW-1185">Reference proteome</keyword>
<dbReference type="AlphaFoldDB" id="A0AAN7RNF6"/>
<protein>
    <submittedName>
        <fullName evidence="2">Uncharacterized protein</fullName>
    </submittedName>
</protein>
<evidence type="ECO:0000313" key="2">
    <source>
        <dbReference type="EMBL" id="KAK4802758.1"/>
    </source>
</evidence>
<name>A0AAN7RNF6_TRANT</name>
<organism evidence="2 3">
    <name type="scientific">Trapa natans</name>
    <name type="common">Water chestnut</name>
    <dbReference type="NCBI Taxonomy" id="22666"/>
    <lineage>
        <taxon>Eukaryota</taxon>
        <taxon>Viridiplantae</taxon>
        <taxon>Streptophyta</taxon>
        <taxon>Embryophyta</taxon>
        <taxon>Tracheophyta</taxon>
        <taxon>Spermatophyta</taxon>
        <taxon>Magnoliopsida</taxon>
        <taxon>eudicotyledons</taxon>
        <taxon>Gunneridae</taxon>
        <taxon>Pentapetalae</taxon>
        <taxon>rosids</taxon>
        <taxon>malvids</taxon>
        <taxon>Myrtales</taxon>
        <taxon>Lythraceae</taxon>
        <taxon>Trapa</taxon>
    </lineage>
</organism>
<gene>
    <name evidence="2" type="ORF">SAY86_000961</name>
</gene>